<dbReference type="GO" id="GO:0071972">
    <property type="term" value="F:peptidoglycan L,D-transpeptidase activity"/>
    <property type="evidence" value="ECO:0007669"/>
    <property type="project" value="TreeGrafter"/>
</dbReference>
<evidence type="ECO:0000256" key="1">
    <source>
        <dbReference type="ARBA" id="ARBA00004167"/>
    </source>
</evidence>
<protein>
    <recommendedName>
        <fullName evidence="5">serine-type D-Ala-D-Ala carboxypeptidase</fullName>
        <ecNumber evidence="5">3.4.16.4</ecNumber>
    </recommendedName>
</protein>
<evidence type="ECO:0000256" key="3">
    <source>
        <dbReference type="ARBA" id="ARBA00004752"/>
    </source>
</evidence>
<name>A0A516KGT8_9BACI</name>
<evidence type="ECO:0000259" key="16">
    <source>
        <dbReference type="Pfam" id="PF03717"/>
    </source>
</evidence>
<dbReference type="InterPro" id="IPR050515">
    <property type="entry name" value="Beta-lactam/transpept"/>
</dbReference>
<keyword evidence="18" id="KW-1185">Reference proteome</keyword>
<feature type="domain" description="Penicillin-binding protein transpeptidase" evidence="15">
    <location>
        <begin position="351"/>
        <end position="668"/>
    </location>
</feature>
<evidence type="ECO:0000256" key="7">
    <source>
        <dbReference type="ARBA" id="ARBA00022692"/>
    </source>
</evidence>
<keyword evidence="11 14" id="KW-0472">Membrane</keyword>
<evidence type="ECO:0000256" key="4">
    <source>
        <dbReference type="ARBA" id="ARBA00007171"/>
    </source>
</evidence>
<dbReference type="KEGG" id="aqt:FN924_10710"/>
<dbReference type="InterPro" id="IPR001460">
    <property type="entry name" value="PCN-bd_Tpept"/>
</dbReference>
<dbReference type="GO" id="GO:0008360">
    <property type="term" value="P:regulation of cell shape"/>
    <property type="evidence" value="ECO:0007669"/>
    <property type="project" value="UniProtKB-KW"/>
</dbReference>
<gene>
    <name evidence="17" type="ORF">FN924_10710</name>
</gene>
<evidence type="ECO:0000313" key="18">
    <source>
        <dbReference type="Proteomes" id="UP000315215"/>
    </source>
</evidence>
<dbReference type="EMBL" id="CP041666">
    <property type="protein sequence ID" value="QDP40618.1"/>
    <property type="molecule type" value="Genomic_DNA"/>
</dbReference>
<dbReference type="PANTHER" id="PTHR30627">
    <property type="entry name" value="PEPTIDOGLYCAN D,D-TRANSPEPTIDASE"/>
    <property type="match status" value="1"/>
</dbReference>
<dbReference type="GO" id="GO:0005886">
    <property type="term" value="C:plasma membrane"/>
    <property type="evidence" value="ECO:0007669"/>
    <property type="project" value="UniProtKB-SubCell"/>
</dbReference>
<evidence type="ECO:0000256" key="2">
    <source>
        <dbReference type="ARBA" id="ARBA00004236"/>
    </source>
</evidence>
<feature type="domain" description="Penicillin-binding protein dimerisation" evidence="16">
    <location>
        <begin position="61"/>
        <end position="300"/>
    </location>
</feature>
<keyword evidence="12" id="KW-0961">Cell wall biogenesis/degradation</keyword>
<evidence type="ECO:0000256" key="5">
    <source>
        <dbReference type="ARBA" id="ARBA00012448"/>
    </source>
</evidence>
<dbReference type="Pfam" id="PF03717">
    <property type="entry name" value="PBP_dimer"/>
    <property type="match status" value="1"/>
</dbReference>
<dbReference type="OrthoDB" id="9770103at2"/>
<dbReference type="InterPro" id="IPR036138">
    <property type="entry name" value="PBP_dimer_sf"/>
</dbReference>
<keyword evidence="6" id="KW-1003">Cell membrane</keyword>
<comment type="similarity">
    <text evidence="4">Belongs to the transpeptidase family.</text>
</comment>
<dbReference type="EC" id="3.4.16.4" evidence="5"/>
<keyword evidence="9" id="KW-0573">Peptidoglycan synthesis</keyword>
<keyword evidence="7 14" id="KW-0812">Transmembrane</keyword>
<dbReference type="RefSeq" id="WP_143894361.1">
    <property type="nucleotide sequence ID" value="NZ_CP041666.1"/>
</dbReference>
<evidence type="ECO:0000313" key="17">
    <source>
        <dbReference type="EMBL" id="QDP40618.1"/>
    </source>
</evidence>
<dbReference type="GO" id="GO:0071555">
    <property type="term" value="P:cell wall organization"/>
    <property type="evidence" value="ECO:0007669"/>
    <property type="project" value="UniProtKB-KW"/>
</dbReference>
<dbReference type="GO" id="GO:0008658">
    <property type="term" value="F:penicillin binding"/>
    <property type="evidence" value="ECO:0007669"/>
    <property type="project" value="InterPro"/>
</dbReference>
<evidence type="ECO:0000256" key="13">
    <source>
        <dbReference type="ARBA" id="ARBA00034000"/>
    </source>
</evidence>
<evidence type="ECO:0000259" key="15">
    <source>
        <dbReference type="Pfam" id="PF00905"/>
    </source>
</evidence>
<evidence type="ECO:0000256" key="9">
    <source>
        <dbReference type="ARBA" id="ARBA00022984"/>
    </source>
</evidence>
<dbReference type="GO" id="GO:0009002">
    <property type="term" value="F:serine-type D-Ala-D-Ala carboxypeptidase activity"/>
    <property type="evidence" value="ECO:0007669"/>
    <property type="project" value="UniProtKB-EC"/>
</dbReference>
<dbReference type="PANTHER" id="PTHR30627:SF2">
    <property type="entry name" value="PEPTIDOGLYCAN D,D-TRANSPEPTIDASE MRDA"/>
    <property type="match status" value="1"/>
</dbReference>
<dbReference type="Gene3D" id="3.40.710.10">
    <property type="entry name" value="DD-peptidase/beta-lactamase superfamily"/>
    <property type="match status" value="1"/>
</dbReference>
<dbReference type="Gene3D" id="1.10.10.1230">
    <property type="entry name" value="Penicillin-binding protein, N-terminal non-catalytic domain, head sub-domain"/>
    <property type="match status" value="1"/>
</dbReference>
<comment type="catalytic activity">
    <reaction evidence="13">
        <text>Preferential cleavage: (Ac)2-L-Lys-D-Ala-|-D-Ala. Also transpeptidation of peptidyl-alanyl moieties that are N-acyl substituents of D-alanine.</text>
        <dbReference type="EC" id="3.4.16.4"/>
    </reaction>
</comment>
<dbReference type="InterPro" id="IPR012338">
    <property type="entry name" value="Beta-lactam/transpept-like"/>
</dbReference>
<keyword evidence="10 14" id="KW-1133">Transmembrane helix</keyword>
<dbReference type="InterPro" id="IPR005311">
    <property type="entry name" value="PBP_dimer"/>
</dbReference>
<evidence type="ECO:0000256" key="6">
    <source>
        <dbReference type="ARBA" id="ARBA00022475"/>
    </source>
</evidence>
<dbReference type="GO" id="GO:0009252">
    <property type="term" value="P:peptidoglycan biosynthetic process"/>
    <property type="evidence" value="ECO:0007669"/>
    <property type="project" value="UniProtKB-UniPathway"/>
</dbReference>
<evidence type="ECO:0000256" key="10">
    <source>
        <dbReference type="ARBA" id="ARBA00022989"/>
    </source>
</evidence>
<evidence type="ECO:0000256" key="11">
    <source>
        <dbReference type="ARBA" id="ARBA00023136"/>
    </source>
</evidence>
<accession>A0A516KGT8</accession>
<dbReference type="AlphaFoldDB" id="A0A516KGT8"/>
<dbReference type="Gene3D" id="3.90.1310.10">
    <property type="entry name" value="Penicillin-binding protein 2a (Domain 2)"/>
    <property type="match status" value="1"/>
</dbReference>
<feature type="transmembrane region" description="Helical" evidence="14">
    <location>
        <begin position="20"/>
        <end position="41"/>
    </location>
</feature>
<evidence type="ECO:0000256" key="8">
    <source>
        <dbReference type="ARBA" id="ARBA00022960"/>
    </source>
</evidence>
<comment type="pathway">
    <text evidence="3">Cell wall biogenesis; peptidoglycan biosynthesis.</text>
</comment>
<dbReference type="SUPFAM" id="SSF56601">
    <property type="entry name" value="beta-lactamase/transpeptidase-like"/>
    <property type="match status" value="1"/>
</dbReference>
<reference evidence="17 18" key="1">
    <citation type="submission" date="2019-07" db="EMBL/GenBank/DDBJ databases">
        <authorList>
            <person name="Li J."/>
        </authorList>
    </citation>
    <scope>NUCLEOTIDE SEQUENCE [LARGE SCALE GENOMIC DNA]</scope>
    <source>
        <strain evidence="17 18">TKL69</strain>
    </source>
</reference>
<organism evidence="17 18">
    <name type="scientific">Radiobacillus deserti</name>
    <dbReference type="NCBI Taxonomy" id="2594883"/>
    <lineage>
        <taxon>Bacteria</taxon>
        <taxon>Bacillati</taxon>
        <taxon>Bacillota</taxon>
        <taxon>Bacilli</taxon>
        <taxon>Bacillales</taxon>
        <taxon>Bacillaceae</taxon>
        <taxon>Radiobacillus</taxon>
    </lineage>
</organism>
<dbReference type="UniPathway" id="UPA00219"/>
<evidence type="ECO:0000256" key="12">
    <source>
        <dbReference type="ARBA" id="ARBA00023316"/>
    </source>
</evidence>
<dbReference type="Proteomes" id="UP000315215">
    <property type="component" value="Chromosome"/>
</dbReference>
<dbReference type="SUPFAM" id="SSF56519">
    <property type="entry name" value="Penicillin binding protein dimerisation domain"/>
    <property type="match status" value="1"/>
</dbReference>
<sequence>MVDEKKKKKRSQLPFRLNILFVFVFLLFSLLILQLGVVQILNGEEAQDKINRTVKDTSKNQVPRGKMYDRYGRLILDNEPVRSITYTAPKHGASAEERLQLAEKLAEYMKLEYPYDELRERDKKEYWYLQGNNAKVAASRLTKKEKEMEPSDQYQALLDHITEEDLATIDWNEDVIQVIAIKRELDAASELTPHVIKNEGVSPEEYAQIAEHLKDLPGIDASIDWQRKRIFGQTFANYIGSITDREEGIPSENEDFYLTNGYSRNDRVGISGLEQEYESVLRGTKEQILYTTNKDGEVVDSEVVVEGQRGNDLVLTIDMELQRRVDQIVKRELKAIRSESGLNRYVDDALVAMLNPKTGEVLALSGQHYDSEENKIVDESFRVVYDQHRPGSAVKGATVLAGYDAGLIQPGTSFYDNPIKIAGTPEKSSWKDLDWVDDLEALERSSNVYMFYVAMRMLGDYNYVRGDALNVTNTNAFQDFRNYFAQFGLGVETGIDLPYEANGYKGQNPQAGNLLDFAIGQYDTFTTLQLAQYVSTIANDGYRIRPKLVNEVRQPSVDEQLGPVVKNYNTDVLNKIEMDDRYIERVQQGFINVFHGSGGTANNRYWAGASYKPAGKTGTAQNAIYEDGKLIAETENLTLVGYAPYDNPEVAFAVVVPNTGTYEGKYAVNHTIGRGILDAYFQLKKERQQNGVDMNLKDNKEKDSN</sequence>
<keyword evidence="8" id="KW-0133">Cell shape</keyword>
<dbReference type="Pfam" id="PF00905">
    <property type="entry name" value="Transpeptidase"/>
    <property type="match status" value="1"/>
</dbReference>
<proteinExistence type="inferred from homology"/>
<comment type="subcellular location">
    <subcellularLocation>
        <location evidence="2">Cell membrane</location>
    </subcellularLocation>
    <subcellularLocation>
        <location evidence="1">Membrane</location>
        <topology evidence="1">Single-pass membrane protein</topology>
    </subcellularLocation>
</comment>
<evidence type="ECO:0000256" key="14">
    <source>
        <dbReference type="SAM" id="Phobius"/>
    </source>
</evidence>